<dbReference type="PROSITE" id="PS51411">
    <property type="entry name" value="PSP1_C"/>
    <property type="match status" value="1"/>
</dbReference>
<protein>
    <submittedName>
        <fullName evidence="2">Regulatory iron-sulfur-containing complex subunit RicT</fullName>
    </submittedName>
</protein>
<sequence>MKIINIKFRKTKKVYPFIINEVENYKKGDYVLVDTIRGEQIGIVLDAVLNQEKILEEKEELKMREVKRKLNESEINKLTELDKKADEAYFICKKIVKRFLPEMNLVIGEYTFDENKLIFYFTAEKRLDFRELVKEVNRTFKKRVEFYQIKVNDEGRILSAFGKYGREIYW</sequence>
<reference evidence="2" key="1">
    <citation type="submission" date="2024-07" db="EMBL/GenBank/DDBJ databases">
        <authorList>
            <person name="Li X.-J."/>
            <person name="Wang X."/>
        </authorList>
    </citation>
    <scope>NUCLEOTIDE SEQUENCE</scope>
    <source>
        <strain evidence="2">HSP-334</strain>
    </source>
</reference>
<dbReference type="GO" id="GO:0005737">
    <property type="term" value="C:cytoplasm"/>
    <property type="evidence" value="ECO:0007669"/>
    <property type="project" value="TreeGrafter"/>
</dbReference>
<dbReference type="InterPro" id="IPR007557">
    <property type="entry name" value="PSP1_C"/>
</dbReference>
<dbReference type="InterPro" id="IPR047767">
    <property type="entry name" value="PSP1-like"/>
</dbReference>
<feature type="domain" description="PSP1 C-terminal" evidence="1">
    <location>
        <begin position="64"/>
        <end position="149"/>
    </location>
</feature>
<dbReference type="PANTHER" id="PTHR43830:SF3">
    <property type="entry name" value="PROTEIN PSP1"/>
    <property type="match status" value="1"/>
</dbReference>
<accession>A0AB39VHK4</accession>
<evidence type="ECO:0000313" key="2">
    <source>
        <dbReference type="EMBL" id="XDU66642.1"/>
    </source>
</evidence>
<dbReference type="PANTHER" id="PTHR43830">
    <property type="entry name" value="PROTEIN PSP1"/>
    <property type="match status" value="1"/>
</dbReference>
<dbReference type="KEGG" id="lrug:AB8B22_09585"/>
<dbReference type="AlphaFoldDB" id="A0AB39VHK4"/>
<dbReference type="EMBL" id="CP165644">
    <property type="protein sequence ID" value="XDU66642.1"/>
    <property type="molecule type" value="Genomic_DNA"/>
</dbReference>
<organism evidence="2">
    <name type="scientific">Leptotrichia rugosa</name>
    <dbReference type="NCBI Taxonomy" id="3239302"/>
    <lineage>
        <taxon>Bacteria</taxon>
        <taxon>Fusobacteriati</taxon>
        <taxon>Fusobacteriota</taxon>
        <taxon>Fusobacteriia</taxon>
        <taxon>Fusobacteriales</taxon>
        <taxon>Leptotrichiaceae</taxon>
        <taxon>Leptotrichia</taxon>
    </lineage>
</organism>
<dbReference type="RefSeq" id="WP_094079677.1">
    <property type="nucleotide sequence ID" value="NZ_CP165644.1"/>
</dbReference>
<name>A0AB39VHK4_9FUSO</name>
<evidence type="ECO:0000259" key="1">
    <source>
        <dbReference type="PROSITE" id="PS51411"/>
    </source>
</evidence>
<dbReference type="Pfam" id="PF04468">
    <property type="entry name" value="PSP1"/>
    <property type="match status" value="1"/>
</dbReference>
<dbReference type="NCBIfam" id="NF041131">
    <property type="entry name" value="RicT_YaaT_fam"/>
    <property type="match status" value="1"/>
</dbReference>
<proteinExistence type="predicted"/>
<gene>
    <name evidence="2" type="primary">ricT</name>
    <name evidence="2" type="ORF">AB8B22_09585</name>
</gene>